<name>A0A9E6XY94_9ACTN</name>
<dbReference type="Pfam" id="PF13462">
    <property type="entry name" value="Thioredoxin_4"/>
    <property type="match status" value="1"/>
</dbReference>
<dbReference type="Proteomes" id="UP001162834">
    <property type="component" value="Chromosome"/>
</dbReference>
<evidence type="ECO:0000313" key="3">
    <source>
        <dbReference type="EMBL" id="UGS36729.1"/>
    </source>
</evidence>
<dbReference type="InterPro" id="IPR036249">
    <property type="entry name" value="Thioredoxin-like_sf"/>
</dbReference>
<organism evidence="3 4">
    <name type="scientific">Capillimicrobium parvum</name>
    <dbReference type="NCBI Taxonomy" id="2884022"/>
    <lineage>
        <taxon>Bacteria</taxon>
        <taxon>Bacillati</taxon>
        <taxon>Actinomycetota</taxon>
        <taxon>Thermoleophilia</taxon>
        <taxon>Solirubrobacterales</taxon>
        <taxon>Capillimicrobiaceae</taxon>
        <taxon>Capillimicrobium</taxon>
    </lineage>
</organism>
<dbReference type="InterPro" id="IPR011767">
    <property type="entry name" value="GLR_AS"/>
</dbReference>
<dbReference type="EMBL" id="CP087164">
    <property type="protein sequence ID" value="UGS36729.1"/>
    <property type="molecule type" value="Genomic_DNA"/>
</dbReference>
<dbReference type="PROSITE" id="PS00195">
    <property type="entry name" value="GLUTAREDOXIN_1"/>
    <property type="match status" value="1"/>
</dbReference>
<reference evidence="3" key="1">
    <citation type="journal article" date="2022" name="Int. J. Syst. Evol. Microbiol.">
        <title>Pseudomonas aegrilactucae sp. nov. and Pseudomonas morbosilactucae sp. nov., pathogens causing bacterial rot of lettuce in Japan.</title>
        <authorList>
            <person name="Sawada H."/>
            <person name="Fujikawa T."/>
            <person name="Satou M."/>
        </authorList>
    </citation>
    <scope>NUCLEOTIDE SEQUENCE</scope>
    <source>
        <strain evidence="3">0166_1</strain>
    </source>
</reference>
<feature type="region of interest" description="Disordered" evidence="1">
    <location>
        <begin position="161"/>
        <end position="185"/>
    </location>
</feature>
<dbReference type="KEGG" id="sbae:DSM104329_03138"/>
<proteinExistence type="predicted"/>
<dbReference type="InterPro" id="IPR012336">
    <property type="entry name" value="Thioredoxin-like_fold"/>
</dbReference>
<evidence type="ECO:0000313" key="4">
    <source>
        <dbReference type="Proteomes" id="UP001162834"/>
    </source>
</evidence>
<gene>
    <name evidence="3" type="ORF">DSM104329_03138</name>
</gene>
<dbReference type="AlphaFoldDB" id="A0A9E6XY94"/>
<sequence>MYGPMIDQDEHDDDHARGPSDAPLVIVYADFTCPFCAVAHERLSDRHVRRVFRHLALKAKHPRAVPVARASEAAALQGAFWAFHDAVYADQSRIEDPHLWALVERLGLDLDRFEADRRSDAVADRVRRQTHEAVLAGAMTTPTFFREGRPDQALYNDVVRQREAAKRRPATERGPEERQNTYEQS</sequence>
<evidence type="ECO:0000256" key="1">
    <source>
        <dbReference type="SAM" id="MobiDB-lite"/>
    </source>
</evidence>
<keyword evidence="4" id="KW-1185">Reference proteome</keyword>
<feature type="domain" description="Thioredoxin-like fold" evidence="2">
    <location>
        <begin position="12"/>
        <end position="149"/>
    </location>
</feature>
<accession>A0A9E6XY94</accession>
<protein>
    <recommendedName>
        <fullName evidence="2">Thioredoxin-like fold domain-containing protein</fullName>
    </recommendedName>
</protein>
<evidence type="ECO:0000259" key="2">
    <source>
        <dbReference type="Pfam" id="PF13462"/>
    </source>
</evidence>
<dbReference type="SUPFAM" id="SSF52833">
    <property type="entry name" value="Thioredoxin-like"/>
    <property type="match status" value="1"/>
</dbReference>
<dbReference type="Gene3D" id="3.40.30.10">
    <property type="entry name" value="Glutaredoxin"/>
    <property type="match status" value="1"/>
</dbReference>